<keyword evidence="3 4" id="KW-0408">Iron</keyword>
<protein>
    <submittedName>
        <fullName evidence="7">Cytochrome C</fullName>
    </submittedName>
</protein>
<dbReference type="GO" id="GO:0009055">
    <property type="term" value="F:electron transfer activity"/>
    <property type="evidence" value="ECO:0007669"/>
    <property type="project" value="InterPro"/>
</dbReference>
<dbReference type="GO" id="GO:0046872">
    <property type="term" value="F:metal ion binding"/>
    <property type="evidence" value="ECO:0007669"/>
    <property type="project" value="UniProtKB-KW"/>
</dbReference>
<accession>A0A850QAM7</accession>
<organism evidence="7 8">
    <name type="scientific">Donghicola mangrovi</name>
    <dbReference type="NCBI Taxonomy" id="2729614"/>
    <lineage>
        <taxon>Bacteria</taxon>
        <taxon>Pseudomonadati</taxon>
        <taxon>Pseudomonadota</taxon>
        <taxon>Alphaproteobacteria</taxon>
        <taxon>Rhodobacterales</taxon>
        <taxon>Roseobacteraceae</taxon>
        <taxon>Donghicola</taxon>
    </lineage>
</organism>
<evidence type="ECO:0000256" key="1">
    <source>
        <dbReference type="ARBA" id="ARBA00022617"/>
    </source>
</evidence>
<dbReference type="InterPro" id="IPR009056">
    <property type="entry name" value="Cyt_c-like_dom"/>
</dbReference>
<feature type="chain" id="PRO_5032993072" evidence="5">
    <location>
        <begin position="21"/>
        <end position="136"/>
    </location>
</feature>
<evidence type="ECO:0000313" key="7">
    <source>
        <dbReference type="EMBL" id="NVO25372.1"/>
    </source>
</evidence>
<dbReference type="InterPro" id="IPR036909">
    <property type="entry name" value="Cyt_c-like_dom_sf"/>
</dbReference>
<keyword evidence="1 4" id="KW-0349">Heme</keyword>
<proteinExistence type="predicted"/>
<keyword evidence="5" id="KW-0732">Signal</keyword>
<dbReference type="Gene3D" id="1.10.760.10">
    <property type="entry name" value="Cytochrome c-like domain"/>
    <property type="match status" value="1"/>
</dbReference>
<dbReference type="GO" id="GO:0020037">
    <property type="term" value="F:heme binding"/>
    <property type="evidence" value="ECO:0007669"/>
    <property type="project" value="InterPro"/>
</dbReference>
<evidence type="ECO:0000259" key="6">
    <source>
        <dbReference type="PROSITE" id="PS51007"/>
    </source>
</evidence>
<dbReference type="EMBL" id="JABCJE010000014">
    <property type="protein sequence ID" value="NVO25372.1"/>
    <property type="molecule type" value="Genomic_DNA"/>
</dbReference>
<comment type="caution">
    <text evidence="7">The sequence shown here is derived from an EMBL/GenBank/DDBJ whole genome shotgun (WGS) entry which is preliminary data.</text>
</comment>
<feature type="domain" description="Cytochrome c" evidence="6">
    <location>
        <begin position="21"/>
        <end position="135"/>
    </location>
</feature>
<dbReference type="RefSeq" id="WP_177158909.1">
    <property type="nucleotide sequence ID" value="NZ_JABCJE010000014.1"/>
</dbReference>
<dbReference type="SUPFAM" id="SSF46626">
    <property type="entry name" value="Cytochrome c"/>
    <property type="match status" value="1"/>
</dbReference>
<evidence type="ECO:0000256" key="3">
    <source>
        <dbReference type="ARBA" id="ARBA00023004"/>
    </source>
</evidence>
<evidence type="ECO:0000256" key="2">
    <source>
        <dbReference type="ARBA" id="ARBA00022723"/>
    </source>
</evidence>
<keyword evidence="2 4" id="KW-0479">Metal-binding</keyword>
<gene>
    <name evidence="7" type="ORF">HJ536_18595</name>
</gene>
<dbReference type="PROSITE" id="PS51007">
    <property type="entry name" value="CYTC"/>
    <property type="match status" value="1"/>
</dbReference>
<sequence>MRLFTMTLAAALALAGAAQAADPAAGEADFKKCKACHSIVAADGTEVVKGGKTGPNLYGVIGRTIGTAEGFKYGNDLVAAGADGSVWDEASLAAYITDPKGWLKEKTGNPKAKTTMSYKHKKGAEDMAAWLATLTD</sequence>
<name>A0A850QAM7_9RHOB</name>
<dbReference type="Proteomes" id="UP000592216">
    <property type="component" value="Unassembled WGS sequence"/>
</dbReference>
<feature type="signal peptide" evidence="5">
    <location>
        <begin position="1"/>
        <end position="20"/>
    </location>
</feature>
<evidence type="ECO:0000313" key="8">
    <source>
        <dbReference type="Proteomes" id="UP000592216"/>
    </source>
</evidence>
<evidence type="ECO:0000256" key="4">
    <source>
        <dbReference type="PROSITE-ProRule" id="PRU00433"/>
    </source>
</evidence>
<evidence type="ECO:0000256" key="5">
    <source>
        <dbReference type="SAM" id="SignalP"/>
    </source>
</evidence>
<dbReference type="AlphaFoldDB" id="A0A850QAM7"/>
<reference evidence="7 8" key="1">
    <citation type="submission" date="2020-04" db="EMBL/GenBank/DDBJ databases">
        <title>Donghicola sp., a member of the Rhodobacteraceae family isolated from mangrove forest in Thailand.</title>
        <authorList>
            <person name="Charoenyingcharoen P."/>
            <person name="Yukphan P."/>
        </authorList>
    </citation>
    <scope>NUCLEOTIDE SEQUENCE [LARGE SCALE GENOMIC DNA]</scope>
    <source>
        <strain evidence="7 8">B5-SW-15</strain>
    </source>
</reference>